<keyword evidence="3" id="KW-1185">Reference proteome</keyword>
<keyword evidence="1" id="KW-0812">Transmembrane</keyword>
<comment type="caution">
    <text evidence="2">The sequence shown here is derived from an EMBL/GenBank/DDBJ whole genome shotgun (WGS) entry which is preliminary data.</text>
</comment>
<evidence type="ECO:0000256" key="1">
    <source>
        <dbReference type="SAM" id="Phobius"/>
    </source>
</evidence>
<sequence length="101" mass="11483">MSLLAFLCLLSFLSPSFHLFVRHLLSFLPSLYTSIFYSLCPSFYLCPRSTLFSLSFIRASFFILWVLSSLLTYTFLSFLVSSLISSLCGVPGSKPVEWKCQ</sequence>
<evidence type="ECO:0000313" key="2">
    <source>
        <dbReference type="EMBL" id="MEQ2293832.1"/>
    </source>
</evidence>
<keyword evidence="1" id="KW-0472">Membrane</keyword>
<protein>
    <submittedName>
        <fullName evidence="2">Uncharacterized protein</fullName>
    </submittedName>
</protein>
<reference evidence="2 3" key="1">
    <citation type="submission" date="2021-06" db="EMBL/GenBank/DDBJ databases">
        <authorList>
            <person name="Palmer J.M."/>
        </authorList>
    </citation>
    <scope>NUCLEOTIDE SEQUENCE [LARGE SCALE GENOMIC DNA]</scope>
    <source>
        <strain evidence="2 3">AS_MEX2019</strain>
        <tissue evidence="2">Muscle</tissue>
    </source>
</reference>
<gene>
    <name evidence="2" type="ORF">AMECASPLE_037510</name>
</gene>
<organism evidence="2 3">
    <name type="scientific">Ameca splendens</name>
    <dbReference type="NCBI Taxonomy" id="208324"/>
    <lineage>
        <taxon>Eukaryota</taxon>
        <taxon>Metazoa</taxon>
        <taxon>Chordata</taxon>
        <taxon>Craniata</taxon>
        <taxon>Vertebrata</taxon>
        <taxon>Euteleostomi</taxon>
        <taxon>Actinopterygii</taxon>
        <taxon>Neopterygii</taxon>
        <taxon>Teleostei</taxon>
        <taxon>Neoteleostei</taxon>
        <taxon>Acanthomorphata</taxon>
        <taxon>Ovalentaria</taxon>
        <taxon>Atherinomorphae</taxon>
        <taxon>Cyprinodontiformes</taxon>
        <taxon>Goodeidae</taxon>
        <taxon>Ameca</taxon>
    </lineage>
</organism>
<name>A0ABV0YJ19_9TELE</name>
<feature type="transmembrane region" description="Helical" evidence="1">
    <location>
        <begin position="59"/>
        <end position="84"/>
    </location>
</feature>
<evidence type="ECO:0000313" key="3">
    <source>
        <dbReference type="Proteomes" id="UP001469553"/>
    </source>
</evidence>
<dbReference type="EMBL" id="JAHRIP010034594">
    <property type="protein sequence ID" value="MEQ2293832.1"/>
    <property type="molecule type" value="Genomic_DNA"/>
</dbReference>
<dbReference type="Proteomes" id="UP001469553">
    <property type="component" value="Unassembled WGS sequence"/>
</dbReference>
<proteinExistence type="predicted"/>
<feature type="transmembrane region" description="Helical" evidence="1">
    <location>
        <begin position="29"/>
        <end position="47"/>
    </location>
</feature>
<keyword evidence="1" id="KW-1133">Transmembrane helix</keyword>
<accession>A0ABV0YJ19</accession>